<dbReference type="RefSeq" id="WP_222012329.1">
    <property type="nucleotide sequence ID" value="NZ_JABTXI010000005.1"/>
</dbReference>
<reference evidence="8 9" key="1">
    <citation type="submission" date="2020-06" db="EMBL/GenBank/DDBJ databases">
        <title>Global-level population genomics: horizontal gene transfer, symbiosis and evolution in Rhizobia.</title>
        <authorList>
            <person name="Gai Y."/>
        </authorList>
    </citation>
    <scope>NUCLEOTIDE SEQUENCE [LARGE SCALE GENOMIC DNA]</scope>
    <source>
        <strain evidence="8 9">PLR6_1b</strain>
    </source>
</reference>
<dbReference type="EMBL" id="JABTXI010000005">
    <property type="protein sequence ID" value="MBY3591370.1"/>
    <property type="molecule type" value="Genomic_DNA"/>
</dbReference>
<evidence type="ECO:0000256" key="4">
    <source>
        <dbReference type="ARBA" id="ARBA00022679"/>
    </source>
</evidence>
<comment type="caution">
    <text evidence="8">The sequence shown here is derived from an EMBL/GenBank/DDBJ whole genome shotgun (WGS) entry which is preliminary data.</text>
</comment>
<dbReference type="EC" id="2.7.13.3" evidence="2"/>
<keyword evidence="6" id="KW-0418">Kinase</keyword>
<evidence type="ECO:0000313" key="9">
    <source>
        <dbReference type="Proteomes" id="UP000720124"/>
    </source>
</evidence>
<evidence type="ECO:0000256" key="6">
    <source>
        <dbReference type="ARBA" id="ARBA00022777"/>
    </source>
</evidence>
<evidence type="ECO:0000256" key="3">
    <source>
        <dbReference type="ARBA" id="ARBA00022553"/>
    </source>
</evidence>
<dbReference type="PANTHER" id="PTHR41523:SF8">
    <property type="entry name" value="ETHYLENE RESPONSE SENSOR PROTEIN"/>
    <property type="match status" value="1"/>
</dbReference>
<keyword evidence="4" id="KW-0808">Transferase</keyword>
<keyword evidence="7" id="KW-0067">ATP-binding</keyword>
<proteinExistence type="predicted"/>
<accession>A0ABS7LJ46</accession>
<evidence type="ECO:0000256" key="7">
    <source>
        <dbReference type="ARBA" id="ARBA00022840"/>
    </source>
</evidence>
<comment type="catalytic activity">
    <reaction evidence="1">
        <text>ATP + protein L-histidine = ADP + protein N-phospho-L-histidine.</text>
        <dbReference type="EC" id="2.7.13.3"/>
    </reaction>
</comment>
<dbReference type="SUPFAM" id="SSF55874">
    <property type="entry name" value="ATPase domain of HSP90 chaperone/DNA topoisomerase II/histidine kinase"/>
    <property type="match status" value="1"/>
</dbReference>
<evidence type="ECO:0000256" key="5">
    <source>
        <dbReference type="ARBA" id="ARBA00022741"/>
    </source>
</evidence>
<dbReference type="Proteomes" id="UP000720124">
    <property type="component" value="Unassembled WGS sequence"/>
</dbReference>
<evidence type="ECO:0000313" key="8">
    <source>
        <dbReference type="EMBL" id="MBY3591370.1"/>
    </source>
</evidence>
<protein>
    <recommendedName>
        <fullName evidence="2">histidine kinase</fullName>
        <ecNumber evidence="2">2.7.13.3</ecNumber>
    </recommendedName>
</protein>
<evidence type="ECO:0000256" key="2">
    <source>
        <dbReference type="ARBA" id="ARBA00012438"/>
    </source>
</evidence>
<name>A0ABS7LJ46_9HYPH</name>
<dbReference type="Gene3D" id="3.30.565.10">
    <property type="entry name" value="Histidine kinase-like ATPase, C-terminal domain"/>
    <property type="match status" value="1"/>
</dbReference>
<evidence type="ECO:0000256" key="1">
    <source>
        <dbReference type="ARBA" id="ARBA00000085"/>
    </source>
</evidence>
<dbReference type="PANTHER" id="PTHR41523">
    <property type="entry name" value="TWO-COMPONENT SYSTEM SENSOR PROTEIN"/>
    <property type="match status" value="1"/>
</dbReference>
<dbReference type="InterPro" id="IPR036890">
    <property type="entry name" value="HATPase_C_sf"/>
</dbReference>
<keyword evidence="5" id="KW-0547">Nucleotide-binding</keyword>
<keyword evidence="9" id="KW-1185">Reference proteome</keyword>
<sequence>MSDPVSNRDLGALLKAVSRSVSADRISLSGPYVEVPPELAVKLALVLNELLTNSIKYGSLSANGRVNIEWRQDVTAVRLNWKDIYGPLVKVPEQRGFGSHLIERVLGPEEGEATIVSTGWRGL</sequence>
<organism evidence="8 9">
    <name type="scientific">Rhizobium bangladeshense</name>
    <dbReference type="NCBI Taxonomy" id="1138189"/>
    <lineage>
        <taxon>Bacteria</taxon>
        <taxon>Pseudomonadati</taxon>
        <taxon>Pseudomonadota</taxon>
        <taxon>Alphaproteobacteria</taxon>
        <taxon>Hyphomicrobiales</taxon>
        <taxon>Rhizobiaceae</taxon>
        <taxon>Rhizobium/Agrobacterium group</taxon>
        <taxon>Rhizobium</taxon>
    </lineage>
</organism>
<keyword evidence="3" id="KW-0597">Phosphoprotein</keyword>
<gene>
    <name evidence="8" type="ORF">HJA87_16055</name>
</gene>